<dbReference type="RefSeq" id="WP_106334716.1">
    <property type="nucleotide sequence ID" value="NZ_PVZS01000001.1"/>
</dbReference>
<dbReference type="PROSITE" id="PS51085">
    <property type="entry name" value="2FE2S_FER_2"/>
    <property type="match status" value="1"/>
</dbReference>
<dbReference type="Gene3D" id="3.10.20.30">
    <property type="match status" value="1"/>
</dbReference>
<dbReference type="InterPro" id="IPR040506">
    <property type="entry name" value="RACo_linker"/>
</dbReference>
<dbReference type="InterPro" id="IPR042259">
    <property type="entry name" value="Raco-like_middle_sf"/>
</dbReference>
<dbReference type="Pfam" id="PF17650">
    <property type="entry name" value="RACo_linker"/>
    <property type="match status" value="1"/>
</dbReference>
<dbReference type="InterPro" id="IPR012675">
    <property type="entry name" value="Beta-grasp_dom_sf"/>
</dbReference>
<proteinExistence type="predicted"/>
<dbReference type="PANTHER" id="PTHR42895:SF1">
    <property type="entry name" value="IRON-SULFUR CLUSTER PROTEIN"/>
    <property type="match status" value="1"/>
</dbReference>
<sequence length="671" mass="71666">MTDAPDHLVVFTPSGKRGRFADGVSVLEAARKLGVDLDSVCGGRGICGRCQVQVAEGSFAKHGVESHADHVTPWNAVEDRYATKRGPLADGRRLGCQARLCGDLVVDVPPDSQVHRQVVRKRAEAHPIEIDPVVRLYYVEVDEPDMHDPASDFRRLQLALARQWSVENVRADLAVLAGLQKTLRAGAWKVTAAVRNGGELVALYPDFRERAYGLAVDIGSTTIAAHLTDLTTGEVVASAGLMNPQIRFGEDLMSRVSYVMMNPGGERELTASVRGALDDLVGEVAREAGVERMDVLEVTVVGNPIMHHLFLGLDPVELGGAPFALTIDGAYEARARDLGLSIAPGGFVFALPCIAGHVGADTAGVVLSEGPYLKDELTLLVDVGTNAEIVLGNRSRLLACSSPTGPAFEGAQISCGQRAAPGAIERVRIDRDTLEPRYKVIGCDLWSDDAGFAGATAATGVTGVCGSGIIEIIAEMWLAGIITQDGVIDGSLAARTPRIEANGRTFSYLLRDGEPRLAITQNDVRAIQLAKAALYAGVKLLMDRYGVSRVERITLAGAFGSHIDVTYAMVLGLIPDCDLAKVASAGNAAGTGARIALLNAASRAEIQDVVRRIEKIETALEPAFQEHFVNAMAIPNKQDAFPELEKVVRFPEPKVLASADEGGRRRRRREG</sequence>
<dbReference type="AlphaFoldDB" id="A0A2T1HZ34"/>
<dbReference type="PANTHER" id="PTHR42895">
    <property type="entry name" value="IRON-SULFUR CLUSTER-BINDING PROTEIN-RELATED"/>
    <property type="match status" value="1"/>
</dbReference>
<dbReference type="InterPro" id="IPR036010">
    <property type="entry name" value="2Fe-2S_ferredoxin-like_sf"/>
</dbReference>
<dbReference type="InterPro" id="IPR041414">
    <property type="entry name" value="Raco-like_middle"/>
</dbReference>
<gene>
    <name evidence="2" type="ORF">SLNSH_00665</name>
</gene>
<dbReference type="GO" id="GO:0051536">
    <property type="term" value="F:iron-sulfur cluster binding"/>
    <property type="evidence" value="ECO:0007669"/>
    <property type="project" value="InterPro"/>
</dbReference>
<name>A0A2T1HZ34_9HYPH</name>
<dbReference type="Pfam" id="PF17651">
    <property type="entry name" value="Raco_middle"/>
    <property type="match status" value="1"/>
</dbReference>
<dbReference type="OrthoDB" id="9810588at2"/>
<dbReference type="InterPro" id="IPR052911">
    <property type="entry name" value="Corrinoid_activation_enz"/>
</dbReference>
<dbReference type="EMBL" id="PVZS01000001">
    <property type="protein sequence ID" value="PSC06931.1"/>
    <property type="molecule type" value="Genomic_DNA"/>
</dbReference>
<keyword evidence="3" id="KW-1185">Reference proteome</keyword>
<dbReference type="CDD" id="cd00207">
    <property type="entry name" value="fer2"/>
    <property type="match status" value="1"/>
</dbReference>
<dbReference type="Gene3D" id="3.30.420.480">
    <property type="entry name" value="Domain of unknown function (DUF4445)"/>
    <property type="match status" value="1"/>
</dbReference>
<organism evidence="2 3">
    <name type="scientific">Alsobacter soli</name>
    <dbReference type="NCBI Taxonomy" id="2109933"/>
    <lineage>
        <taxon>Bacteria</taxon>
        <taxon>Pseudomonadati</taxon>
        <taxon>Pseudomonadota</taxon>
        <taxon>Alphaproteobacteria</taxon>
        <taxon>Hyphomicrobiales</taxon>
        <taxon>Alsobacteraceae</taxon>
        <taxon>Alsobacter</taxon>
    </lineage>
</organism>
<accession>A0A2T1HZ34</accession>
<dbReference type="InterPro" id="IPR001041">
    <property type="entry name" value="2Fe-2S_ferredoxin-type"/>
</dbReference>
<evidence type="ECO:0000313" key="2">
    <source>
        <dbReference type="EMBL" id="PSC06931.1"/>
    </source>
</evidence>
<reference evidence="3" key="1">
    <citation type="submission" date="2018-03" db="EMBL/GenBank/DDBJ databases">
        <authorList>
            <person name="Sun L."/>
            <person name="Liu H."/>
            <person name="Chen W."/>
            <person name="Huang K."/>
            <person name="Liu W."/>
            <person name="Gao X."/>
        </authorList>
    </citation>
    <scope>NUCLEOTIDE SEQUENCE [LARGE SCALE GENOMIC DNA]</scope>
    <source>
        <strain evidence="3">SH9</strain>
    </source>
</reference>
<protein>
    <submittedName>
        <fullName evidence="2">Drug:proton antiporter</fullName>
    </submittedName>
</protein>
<dbReference type="Pfam" id="PF00111">
    <property type="entry name" value="Fer2"/>
    <property type="match status" value="1"/>
</dbReference>
<feature type="domain" description="2Fe-2S ferredoxin-type" evidence="1">
    <location>
        <begin position="7"/>
        <end position="112"/>
    </location>
</feature>
<dbReference type="Pfam" id="PF14574">
    <property type="entry name" value="RACo_C_ter"/>
    <property type="match status" value="1"/>
</dbReference>
<dbReference type="SUPFAM" id="SSF54292">
    <property type="entry name" value="2Fe-2S ferredoxin-like"/>
    <property type="match status" value="1"/>
</dbReference>
<evidence type="ECO:0000259" key="1">
    <source>
        <dbReference type="PROSITE" id="PS51085"/>
    </source>
</evidence>
<dbReference type="Gene3D" id="3.10.20.880">
    <property type="match status" value="1"/>
</dbReference>
<dbReference type="InterPro" id="IPR027980">
    <property type="entry name" value="RACo_C"/>
</dbReference>
<comment type="caution">
    <text evidence="2">The sequence shown here is derived from an EMBL/GenBank/DDBJ whole genome shotgun (WGS) entry which is preliminary data.</text>
</comment>
<dbReference type="Proteomes" id="UP000239772">
    <property type="component" value="Unassembled WGS sequence"/>
</dbReference>
<evidence type="ECO:0000313" key="3">
    <source>
        <dbReference type="Proteomes" id="UP000239772"/>
    </source>
</evidence>